<sequence>METIEMDAEKLFTLAVGLVEANVRAGQQLNSMNLDTVVRDQVQLAFNALADVWSDIVKGDQATH</sequence>
<dbReference type="AlphaFoldDB" id="A0A839AB52"/>
<dbReference type="Proteomes" id="UP000541109">
    <property type="component" value="Unassembled WGS sequence"/>
</dbReference>
<dbReference type="EMBL" id="JACFXV010000050">
    <property type="protein sequence ID" value="MBA5777437.1"/>
    <property type="molecule type" value="Genomic_DNA"/>
</dbReference>
<evidence type="ECO:0000313" key="3">
    <source>
        <dbReference type="EMBL" id="MBA5777437.1"/>
    </source>
</evidence>
<dbReference type="EMBL" id="JACFXV010000046">
    <property type="protein sequence ID" value="MBA5777105.1"/>
    <property type="molecule type" value="Genomic_DNA"/>
</dbReference>
<proteinExistence type="predicted"/>
<evidence type="ECO:0000313" key="4">
    <source>
        <dbReference type="EMBL" id="MBA5777476.1"/>
    </source>
</evidence>
<keyword evidence="5" id="KW-1185">Reference proteome</keyword>
<dbReference type="EMBL" id="JACFXV010000035">
    <property type="protein sequence ID" value="MBA5776137.1"/>
    <property type="molecule type" value="Genomic_DNA"/>
</dbReference>
<protein>
    <submittedName>
        <fullName evidence="1">Uncharacterized protein</fullName>
    </submittedName>
</protein>
<comment type="caution">
    <text evidence="1">The sequence shown here is derived from an EMBL/GenBank/DDBJ whole genome shotgun (WGS) entry which is preliminary data.</text>
</comment>
<gene>
    <name evidence="1" type="ORF">H2509_03250</name>
    <name evidence="2" type="ORF">H2509_08180</name>
    <name evidence="3" type="ORF">H2509_09905</name>
    <name evidence="4" type="ORF">H2509_10100</name>
</gene>
<dbReference type="RefSeq" id="WP_182162259.1">
    <property type="nucleotide sequence ID" value="NZ_JACFXV010000035.1"/>
</dbReference>
<evidence type="ECO:0000313" key="2">
    <source>
        <dbReference type="EMBL" id="MBA5777105.1"/>
    </source>
</evidence>
<reference evidence="1 5" key="1">
    <citation type="submission" date="2020-07" db="EMBL/GenBank/DDBJ databases">
        <title>Stappia sp., F7233, whole genome shotgun sequencing project.</title>
        <authorList>
            <person name="Jiang S."/>
            <person name="Liu Z.W."/>
            <person name="Du Z.J."/>
        </authorList>
    </citation>
    <scope>NUCLEOTIDE SEQUENCE [LARGE SCALE GENOMIC DNA]</scope>
    <source>
        <strain evidence="1 5">F7233</strain>
    </source>
</reference>
<evidence type="ECO:0000313" key="5">
    <source>
        <dbReference type="Proteomes" id="UP000541109"/>
    </source>
</evidence>
<name>A0A839AB52_9HYPH</name>
<dbReference type="EMBL" id="JACFXV010000051">
    <property type="protein sequence ID" value="MBA5777476.1"/>
    <property type="molecule type" value="Genomic_DNA"/>
</dbReference>
<accession>A0A839AB52</accession>
<organism evidence="1 5">
    <name type="scientific">Stappia albiluteola</name>
    <dbReference type="NCBI Taxonomy" id="2758565"/>
    <lineage>
        <taxon>Bacteria</taxon>
        <taxon>Pseudomonadati</taxon>
        <taxon>Pseudomonadota</taxon>
        <taxon>Alphaproteobacteria</taxon>
        <taxon>Hyphomicrobiales</taxon>
        <taxon>Stappiaceae</taxon>
        <taxon>Stappia</taxon>
    </lineage>
</organism>
<evidence type="ECO:0000313" key="1">
    <source>
        <dbReference type="EMBL" id="MBA5776137.1"/>
    </source>
</evidence>